<evidence type="ECO:0000256" key="3">
    <source>
        <dbReference type="ARBA" id="ARBA00023002"/>
    </source>
</evidence>
<keyword evidence="7" id="KW-1185">Reference proteome</keyword>
<dbReference type="SUPFAM" id="SSF51905">
    <property type="entry name" value="FAD/NAD(P)-binding domain"/>
    <property type="match status" value="1"/>
</dbReference>
<sequence length="483" mass="51595">MTCSVTRSSSLITQQGWTSPTGAMYNQYMSDMSVEFPGWRLDAAASDAAHLPVLADVDVVVVGGGAAGVAAATVCAEGGLSVVIVERYGFFGGAAVAGMSGTICGLYLATESGGPRQVVHGFTERFREGLAERGGVTGPQKYGKTWTVAHDPLVWREVADDFLERAGVRILLHTAVTGVLVEHGRHAGVVVESNAGRSVIRAARTIDASGDAAVVARAGHATRFGDGGRIQNPTMFFRLGNVDLPAFREAYGEDTICPPWVSSAIESARADGLGLPRSHVWLFHTTRPGELLVNATRLVGRDGRMLNVVDPEDFTEAEIDGRRQVRDYALFLRQRVPGCAGSFVVDTGVEVGIRQTRSIEAIEELTNADVLACRKRADGIVRSPWPIELHSGDRPELRWLLDDFYEVPYLALVPRAGENIIVAGRCLGAEHEALASARVTAQCFEYGHAAAAATLLSLREDLPYRSVSGADVRAAMHAAGSSL</sequence>
<evidence type="ECO:0000256" key="2">
    <source>
        <dbReference type="ARBA" id="ARBA00022723"/>
    </source>
</evidence>
<protein>
    <submittedName>
        <fullName evidence="6">FAD-dependent oxidoreductase</fullName>
    </submittedName>
</protein>
<dbReference type="EMBL" id="JBEXRX010000115">
    <property type="protein sequence ID" value="MEU0155569.1"/>
    <property type="molecule type" value="Genomic_DNA"/>
</dbReference>
<dbReference type="PANTHER" id="PTHR43498">
    <property type="entry name" value="FERREDOXIN:COB-COM HETERODISULFIDE REDUCTASE SUBUNIT A"/>
    <property type="match status" value="1"/>
</dbReference>
<dbReference type="Gene3D" id="3.50.50.60">
    <property type="entry name" value="FAD/NAD(P)-binding domain"/>
    <property type="match status" value="1"/>
</dbReference>
<evidence type="ECO:0000256" key="4">
    <source>
        <dbReference type="ARBA" id="ARBA00023004"/>
    </source>
</evidence>
<evidence type="ECO:0000256" key="1">
    <source>
        <dbReference type="ARBA" id="ARBA00022485"/>
    </source>
</evidence>
<gene>
    <name evidence="6" type="ORF">ABZ071_27425</name>
</gene>
<dbReference type="RefSeq" id="WP_355667152.1">
    <property type="nucleotide sequence ID" value="NZ_JBEXRX010000115.1"/>
</dbReference>
<keyword evidence="3" id="KW-0560">Oxidoreductase</keyword>
<organism evidence="6 7">
    <name type="scientific">Micromonospora fulviviridis</name>
    <dbReference type="NCBI Taxonomy" id="47860"/>
    <lineage>
        <taxon>Bacteria</taxon>
        <taxon>Bacillati</taxon>
        <taxon>Actinomycetota</taxon>
        <taxon>Actinomycetes</taxon>
        <taxon>Micromonosporales</taxon>
        <taxon>Micromonosporaceae</taxon>
        <taxon>Micromonospora</taxon>
    </lineage>
</organism>
<dbReference type="InterPro" id="IPR039650">
    <property type="entry name" value="HdrA-like"/>
</dbReference>
<dbReference type="Pfam" id="PF12831">
    <property type="entry name" value="FAD_oxidored"/>
    <property type="match status" value="1"/>
</dbReference>
<keyword evidence="5" id="KW-0411">Iron-sulfur</keyword>
<comment type="caution">
    <text evidence="6">The sequence shown here is derived from an EMBL/GenBank/DDBJ whole genome shotgun (WGS) entry which is preliminary data.</text>
</comment>
<reference evidence="6 7" key="1">
    <citation type="submission" date="2024-06" db="EMBL/GenBank/DDBJ databases">
        <title>The Natural Products Discovery Center: Release of the First 8490 Sequenced Strains for Exploring Actinobacteria Biosynthetic Diversity.</title>
        <authorList>
            <person name="Kalkreuter E."/>
            <person name="Kautsar S.A."/>
            <person name="Yang D."/>
            <person name="Bader C.D."/>
            <person name="Teijaro C.N."/>
            <person name="Fluegel L."/>
            <person name="Davis C.M."/>
            <person name="Simpson J.R."/>
            <person name="Lauterbach L."/>
            <person name="Steele A.D."/>
            <person name="Gui C."/>
            <person name="Meng S."/>
            <person name="Li G."/>
            <person name="Viehrig K."/>
            <person name="Ye F."/>
            <person name="Su P."/>
            <person name="Kiefer A.F."/>
            <person name="Nichols A."/>
            <person name="Cepeda A.J."/>
            <person name="Yan W."/>
            <person name="Fan B."/>
            <person name="Jiang Y."/>
            <person name="Adhikari A."/>
            <person name="Zheng C.-J."/>
            <person name="Schuster L."/>
            <person name="Cowan T.M."/>
            <person name="Smanski M.J."/>
            <person name="Chevrette M.G."/>
            <person name="De Carvalho L.P.S."/>
            <person name="Shen B."/>
        </authorList>
    </citation>
    <scope>NUCLEOTIDE SEQUENCE [LARGE SCALE GENOMIC DNA]</scope>
    <source>
        <strain evidence="6 7">NPDC006286</strain>
    </source>
</reference>
<evidence type="ECO:0000256" key="5">
    <source>
        <dbReference type="ARBA" id="ARBA00023014"/>
    </source>
</evidence>
<keyword evidence="1" id="KW-0004">4Fe-4S</keyword>
<dbReference type="Proteomes" id="UP001550348">
    <property type="component" value="Unassembled WGS sequence"/>
</dbReference>
<accession>A0ABV2VRZ0</accession>
<proteinExistence type="predicted"/>
<name>A0ABV2VRZ0_9ACTN</name>
<dbReference type="InterPro" id="IPR036188">
    <property type="entry name" value="FAD/NAD-bd_sf"/>
</dbReference>
<evidence type="ECO:0000313" key="7">
    <source>
        <dbReference type="Proteomes" id="UP001550348"/>
    </source>
</evidence>
<keyword evidence="2" id="KW-0479">Metal-binding</keyword>
<dbReference type="PANTHER" id="PTHR43498:SF1">
    <property type="entry name" value="COB--COM HETERODISULFIDE REDUCTASE IRON-SULFUR SUBUNIT A"/>
    <property type="match status" value="1"/>
</dbReference>
<evidence type="ECO:0000313" key="6">
    <source>
        <dbReference type="EMBL" id="MEU0155569.1"/>
    </source>
</evidence>
<keyword evidence="4" id="KW-0408">Iron</keyword>